<reference evidence="9" key="1">
    <citation type="journal article" date="2019" name="Int. J. Syst. Evol. Microbiol.">
        <title>The Global Catalogue of Microorganisms (GCM) 10K type strain sequencing project: providing services to taxonomists for standard genome sequencing and annotation.</title>
        <authorList>
            <consortium name="The Broad Institute Genomics Platform"/>
            <consortium name="The Broad Institute Genome Sequencing Center for Infectious Disease"/>
            <person name="Wu L."/>
            <person name="Ma J."/>
        </authorList>
    </citation>
    <scope>NUCLEOTIDE SEQUENCE [LARGE SCALE GENOMIC DNA]</scope>
    <source>
        <strain evidence="9">NBRC 106310</strain>
    </source>
</reference>
<dbReference type="Pfam" id="PF06414">
    <property type="entry name" value="Zeta_toxin"/>
    <property type="match status" value="1"/>
</dbReference>
<keyword evidence="9" id="KW-1185">Reference proteome</keyword>
<protein>
    <recommendedName>
        <fullName evidence="5">UDP-N-acetylglucosamine kinase</fullName>
        <ecNumber evidence="2">2.7.1.176</ecNumber>
    </recommendedName>
    <alternativeName>
        <fullName evidence="5">UDP-N-acetylglucosamine kinase</fullName>
    </alternativeName>
</protein>
<dbReference type="EC" id="2.7.1.176" evidence="2"/>
<name>A0ABM8FV24_9MICO</name>
<evidence type="ECO:0000259" key="7">
    <source>
        <dbReference type="Pfam" id="PF06414"/>
    </source>
</evidence>
<keyword evidence="3" id="KW-0547">Nucleotide-binding</keyword>
<proteinExistence type="inferred from homology"/>
<dbReference type="InterPro" id="IPR027417">
    <property type="entry name" value="P-loop_NTPase"/>
</dbReference>
<evidence type="ECO:0000313" key="9">
    <source>
        <dbReference type="Proteomes" id="UP001321543"/>
    </source>
</evidence>
<evidence type="ECO:0000313" key="8">
    <source>
        <dbReference type="EMBL" id="BDZ39354.1"/>
    </source>
</evidence>
<evidence type="ECO:0000256" key="2">
    <source>
        <dbReference type="ARBA" id="ARBA00011963"/>
    </source>
</evidence>
<sequence length="332" mass="36072">MADGESVDAGRVQDVILRSLFDGARPSETPTFVLLAGAPAAGTGRVITRLRREHDSDLVPISIEDLQAFHPRYLDTRFRQSPAGRNELSELAASWLQTSISHARASGYSLLLEGEFRTPDTALRVALRFADSGYDVHVVTVAARDDQSLLAATSRGLRRMQERQPAEFVTPAENERSMRDVSALIVAAADSPLVGRVSMLDQHGVSVFDAERSESGMLSGASVALSTSRSEPMSALEATQWLSELRHMTEYARSLRTLPTPALESLVALHEMAIRRVVPELPVPPGSEVVRIQQQKLATDLAALKRLRVQPEIVDVAAPTVTPAEPGPSISR</sequence>
<evidence type="ECO:0000256" key="4">
    <source>
        <dbReference type="ARBA" id="ARBA00022840"/>
    </source>
</evidence>
<dbReference type="EMBL" id="AP027728">
    <property type="protein sequence ID" value="BDZ39354.1"/>
    <property type="molecule type" value="Genomic_DNA"/>
</dbReference>
<dbReference type="Gene3D" id="3.40.50.300">
    <property type="entry name" value="P-loop containing nucleotide triphosphate hydrolases"/>
    <property type="match status" value="1"/>
</dbReference>
<dbReference type="Proteomes" id="UP001321543">
    <property type="component" value="Chromosome"/>
</dbReference>
<dbReference type="InterPro" id="IPR010488">
    <property type="entry name" value="Zeta_toxin_domain"/>
</dbReference>
<evidence type="ECO:0000256" key="5">
    <source>
        <dbReference type="ARBA" id="ARBA00032897"/>
    </source>
</evidence>
<gene>
    <name evidence="8" type="ORF">GCM10025863_19680</name>
</gene>
<comment type="similarity">
    <text evidence="1">Belongs to the zeta toxin family.</text>
</comment>
<evidence type="ECO:0000256" key="3">
    <source>
        <dbReference type="ARBA" id="ARBA00022741"/>
    </source>
</evidence>
<accession>A0ABM8FV24</accession>
<comment type="catalytic activity">
    <reaction evidence="6">
        <text>UDP-N-acetyl-alpha-D-glucosamine + ATP = UDP-N-acetyl-alpha-D-glucosamine 3'-phosphate + ADP + H(+)</text>
        <dbReference type="Rhea" id="RHEA:32671"/>
        <dbReference type="ChEBI" id="CHEBI:15378"/>
        <dbReference type="ChEBI" id="CHEBI:30616"/>
        <dbReference type="ChEBI" id="CHEBI:57705"/>
        <dbReference type="ChEBI" id="CHEBI:64353"/>
        <dbReference type="ChEBI" id="CHEBI:456216"/>
        <dbReference type="EC" id="2.7.1.176"/>
    </reaction>
</comment>
<feature type="domain" description="Zeta toxin" evidence="7">
    <location>
        <begin position="26"/>
        <end position="210"/>
    </location>
</feature>
<dbReference type="RefSeq" id="WP_286299426.1">
    <property type="nucleotide sequence ID" value="NZ_AP027728.1"/>
</dbReference>
<dbReference type="SUPFAM" id="SSF52540">
    <property type="entry name" value="P-loop containing nucleoside triphosphate hydrolases"/>
    <property type="match status" value="1"/>
</dbReference>
<keyword evidence="4" id="KW-0067">ATP-binding</keyword>
<evidence type="ECO:0000256" key="6">
    <source>
        <dbReference type="ARBA" id="ARBA00048178"/>
    </source>
</evidence>
<organism evidence="8 9">
    <name type="scientific">Microbacterium suwonense</name>
    <dbReference type="NCBI Taxonomy" id="683047"/>
    <lineage>
        <taxon>Bacteria</taxon>
        <taxon>Bacillati</taxon>
        <taxon>Actinomycetota</taxon>
        <taxon>Actinomycetes</taxon>
        <taxon>Micrococcales</taxon>
        <taxon>Microbacteriaceae</taxon>
        <taxon>Microbacterium</taxon>
    </lineage>
</organism>
<evidence type="ECO:0000256" key="1">
    <source>
        <dbReference type="ARBA" id="ARBA00009104"/>
    </source>
</evidence>